<dbReference type="Pfam" id="PF01529">
    <property type="entry name" value="DHHC"/>
    <property type="match status" value="1"/>
</dbReference>
<keyword evidence="7" id="KW-0449">Lipoprotein</keyword>
<keyword evidence="14" id="KW-1185">Reference proteome</keyword>
<accession>A0A9W6YYT9</accession>
<evidence type="ECO:0000256" key="2">
    <source>
        <dbReference type="ARBA" id="ARBA00022679"/>
    </source>
</evidence>
<evidence type="ECO:0000256" key="8">
    <source>
        <dbReference type="ARBA" id="ARBA00023315"/>
    </source>
</evidence>
<keyword evidence="4 11" id="KW-1133">Transmembrane helix</keyword>
<keyword evidence="8 11" id="KW-0012">Acyltransferase</keyword>
<comment type="subcellular location">
    <subcellularLocation>
        <location evidence="1">Endoplasmic reticulum membrane</location>
        <topology evidence="1">Multi-pass membrane protein</topology>
    </subcellularLocation>
</comment>
<evidence type="ECO:0000256" key="4">
    <source>
        <dbReference type="ARBA" id="ARBA00022989"/>
    </source>
</evidence>
<dbReference type="PANTHER" id="PTHR22883:SF43">
    <property type="entry name" value="PALMITOYLTRANSFERASE APP"/>
    <property type="match status" value="1"/>
</dbReference>
<dbReference type="EMBL" id="BSXU01002404">
    <property type="protein sequence ID" value="GMG37229.1"/>
    <property type="molecule type" value="Genomic_DNA"/>
</dbReference>
<keyword evidence="6" id="KW-0564">Palmitate</keyword>
<dbReference type="InterPro" id="IPR001594">
    <property type="entry name" value="Palmitoyltrfase_DHHC"/>
</dbReference>
<evidence type="ECO:0000313" key="14">
    <source>
        <dbReference type="Proteomes" id="UP001165063"/>
    </source>
</evidence>
<keyword evidence="5 11" id="KW-0472">Membrane</keyword>
<feature type="domain" description="Palmitoyltransferase DHHC" evidence="12">
    <location>
        <begin position="18"/>
        <end position="133"/>
    </location>
</feature>
<dbReference type="PANTHER" id="PTHR22883">
    <property type="entry name" value="ZINC FINGER DHHC DOMAIN CONTAINING PROTEIN"/>
    <property type="match status" value="1"/>
</dbReference>
<evidence type="ECO:0000256" key="6">
    <source>
        <dbReference type="ARBA" id="ARBA00023139"/>
    </source>
</evidence>
<evidence type="ECO:0000256" key="11">
    <source>
        <dbReference type="RuleBase" id="RU079119"/>
    </source>
</evidence>
<dbReference type="GO" id="GO:0006612">
    <property type="term" value="P:protein targeting to membrane"/>
    <property type="evidence" value="ECO:0007669"/>
    <property type="project" value="TreeGrafter"/>
</dbReference>
<evidence type="ECO:0000256" key="7">
    <source>
        <dbReference type="ARBA" id="ARBA00023288"/>
    </source>
</evidence>
<evidence type="ECO:0000313" key="13">
    <source>
        <dbReference type="EMBL" id="GMG37229.1"/>
    </source>
</evidence>
<reference evidence="13" key="1">
    <citation type="submission" date="2023-04" db="EMBL/GenBank/DDBJ databases">
        <title>Ambrosiozyma monospora NBRC 1965.</title>
        <authorList>
            <person name="Ichikawa N."/>
            <person name="Sato H."/>
            <person name="Tonouchi N."/>
        </authorList>
    </citation>
    <scope>NUCLEOTIDE SEQUENCE</scope>
    <source>
        <strain evidence="13">NBRC 1965</strain>
    </source>
</reference>
<protein>
    <recommendedName>
        <fullName evidence="11">Palmitoyltransferase</fullName>
        <ecNumber evidence="11">2.3.1.225</ecNumber>
    </recommendedName>
</protein>
<dbReference type="OrthoDB" id="9909019at2759"/>
<proteinExistence type="inferred from homology"/>
<sequence length="194" mass="22437">MELPGPIVKSGEIQPVYLKYCETCYIWRPVRASHCSRCNACVANLDHHCPWLANCVGQRNYWYFIVFLIFLQVCCFFLISTSFYHVHKAGLNHAKAACFLGIYCSICVPYPLLLLVYHVCLGLTGISTREYINADRNEGNCLLQDVCLNPFNSHRYGHNFKRQWFRRRGKSNISMLARYQPGDQRFNVIEIGAI</sequence>
<comment type="domain">
    <text evidence="11">The DHHC domain is required for palmitoyltransferase activity.</text>
</comment>
<comment type="similarity">
    <text evidence="9">Belongs to the DHHC palmitoyltransferase family. ERF2/ZDHHC9 subfamily.</text>
</comment>
<dbReference type="InterPro" id="IPR039859">
    <property type="entry name" value="PFA4/ZDH16/20/ERF2-like"/>
</dbReference>
<dbReference type="AlphaFoldDB" id="A0A9W6YYT9"/>
<evidence type="ECO:0000256" key="1">
    <source>
        <dbReference type="ARBA" id="ARBA00004477"/>
    </source>
</evidence>
<evidence type="ECO:0000256" key="3">
    <source>
        <dbReference type="ARBA" id="ARBA00022692"/>
    </source>
</evidence>
<dbReference type="PROSITE" id="PS50216">
    <property type="entry name" value="DHHC"/>
    <property type="match status" value="1"/>
</dbReference>
<name>A0A9W6YYT9_AMBMO</name>
<keyword evidence="3 11" id="KW-0812">Transmembrane</keyword>
<comment type="catalytic activity">
    <reaction evidence="10 11">
        <text>L-cysteinyl-[protein] + hexadecanoyl-CoA = S-hexadecanoyl-L-cysteinyl-[protein] + CoA</text>
        <dbReference type="Rhea" id="RHEA:36683"/>
        <dbReference type="Rhea" id="RHEA-COMP:10131"/>
        <dbReference type="Rhea" id="RHEA-COMP:11032"/>
        <dbReference type="ChEBI" id="CHEBI:29950"/>
        <dbReference type="ChEBI" id="CHEBI:57287"/>
        <dbReference type="ChEBI" id="CHEBI:57379"/>
        <dbReference type="ChEBI" id="CHEBI:74151"/>
        <dbReference type="EC" id="2.3.1.225"/>
    </reaction>
</comment>
<evidence type="ECO:0000259" key="12">
    <source>
        <dbReference type="Pfam" id="PF01529"/>
    </source>
</evidence>
<dbReference type="GO" id="GO:0019706">
    <property type="term" value="F:protein-cysteine S-palmitoyltransferase activity"/>
    <property type="evidence" value="ECO:0007669"/>
    <property type="project" value="UniProtKB-EC"/>
</dbReference>
<gene>
    <name evidence="13" type="ORF">Amon01_000477500</name>
</gene>
<evidence type="ECO:0000256" key="5">
    <source>
        <dbReference type="ARBA" id="ARBA00023136"/>
    </source>
</evidence>
<feature type="transmembrane region" description="Helical" evidence="11">
    <location>
        <begin position="61"/>
        <end position="84"/>
    </location>
</feature>
<evidence type="ECO:0000256" key="9">
    <source>
        <dbReference type="ARBA" id="ARBA00023463"/>
    </source>
</evidence>
<dbReference type="GO" id="GO:0005794">
    <property type="term" value="C:Golgi apparatus"/>
    <property type="evidence" value="ECO:0007669"/>
    <property type="project" value="TreeGrafter"/>
</dbReference>
<evidence type="ECO:0000256" key="10">
    <source>
        <dbReference type="ARBA" id="ARBA00048048"/>
    </source>
</evidence>
<organism evidence="13 14">
    <name type="scientific">Ambrosiozyma monospora</name>
    <name type="common">Yeast</name>
    <name type="synonym">Endomycopsis monosporus</name>
    <dbReference type="NCBI Taxonomy" id="43982"/>
    <lineage>
        <taxon>Eukaryota</taxon>
        <taxon>Fungi</taxon>
        <taxon>Dikarya</taxon>
        <taxon>Ascomycota</taxon>
        <taxon>Saccharomycotina</taxon>
        <taxon>Pichiomycetes</taxon>
        <taxon>Pichiales</taxon>
        <taxon>Pichiaceae</taxon>
        <taxon>Ambrosiozyma</taxon>
    </lineage>
</organism>
<dbReference type="Proteomes" id="UP001165063">
    <property type="component" value="Unassembled WGS sequence"/>
</dbReference>
<feature type="transmembrane region" description="Helical" evidence="11">
    <location>
        <begin position="96"/>
        <end position="119"/>
    </location>
</feature>
<keyword evidence="2 11" id="KW-0808">Transferase</keyword>
<dbReference type="GO" id="GO:0005789">
    <property type="term" value="C:endoplasmic reticulum membrane"/>
    <property type="evidence" value="ECO:0007669"/>
    <property type="project" value="UniProtKB-SubCell"/>
</dbReference>
<comment type="caution">
    <text evidence="13">The sequence shown here is derived from an EMBL/GenBank/DDBJ whole genome shotgun (WGS) entry which is preliminary data.</text>
</comment>
<dbReference type="EC" id="2.3.1.225" evidence="11"/>